<dbReference type="Gene3D" id="3.40.50.880">
    <property type="match status" value="1"/>
</dbReference>
<accession>A0A926S777</accession>
<dbReference type="PANTHER" id="PTHR43130">
    <property type="entry name" value="ARAC-FAMILY TRANSCRIPTIONAL REGULATOR"/>
    <property type="match status" value="1"/>
</dbReference>
<dbReference type="PROSITE" id="PS01124">
    <property type="entry name" value="HTH_ARAC_FAMILY_2"/>
    <property type="match status" value="1"/>
</dbReference>
<dbReference type="SMART" id="SM00342">
    <property type="entry name" value="HTH_ARAC"/>
    <property type="match status" value="1"/>
</dbReference>
<dbReference type="GO" id="GO:0003700">
    <property type="term" value="F:DNA-binding transcription factor activity"/>
    <property type="evidence" value="ECO:0007669"/>
    <property type="project" value="InterPro"/>
</dbReference>
<dbReference type="GO" id="GO:0043565">
    <property type="term" value="F:sequence-specific DNA binding"/>
    <property type="evidence" value="ECO:0007669"/>
    <property type="project" value="InterPro"/>
</dbReference>
<evidence type="ECO:0000313" key="5">
    <source>
        <dbReference type="EMBL" id="MBD1547990.1"/>
    </source>
</evidence>
<keyword evidence="3" id="KW-0804">Transcription</keyword>
<feature type="domain" description="HTH araC/xylS-type" evidence="4">
    <location>
        <begin position="225"/>
        <end position="323"/>
    </location>
</feature>
<evidence type="ECO:0000256" key="1">
    <source>
        <dbReference type="ARBA" id="ARBA00023015"/>
    </source>
</evidence>
<organism evidence="5 6">
    <name type="scientific">Roseibium aggregatum</name>
    <dbReference type="NCBI Taxonomy" id="187304"/>
    <lineage>
        <taxon>Bacteria</taxon>
        <taxon>Pseudomonadati</taxon>
        <taxon>Pseudomonadota</taxon>
        <taxon>Alphaproteobacteria</taxon>
        <taxon>Hyphomicrobiales</taxon>
        <taxon>Stappiaceae</taxon>
        <taxon>Roseibium</taxon>
    </lineage>
</organism>
<dbReference type="Pfam" id="PF01965">
    <property type="entry name" value="DJ-1_PfpI"/>
    <property type="match status" value="1"/>
</dbReference>
<dbReference type="Gene3D" id="1.10.10.60">
    <property type="entry name" value="Homeodomain-like"/>
    <property type="match status" value="1"/>
</dbReference>
<sequence>MPNPQSPVTAPNPLVVALAYDGLCLFEFGVACEVFGLPRPEMGDGWYRFAVASVDKGDIRAPGGLRIGVDGGLEVLSRAGTIVVPGWRSADAEVPRVLVDALRAAHANGARLLSICSGVFVLAATGLLHGKKVTTHWRYTEALQKRHPELEVVPDVLYVDEGRILTSAGSAAGIDLCLHLVRRDHGTAAANSVARRLVVPPHRDGGQAQYSELGVPQPHEGSRLSPLFDEMRANLQAPWTIYDLARRAGMSERTFLRRFQAVTGTTPARWLLAERLRRARQLLEETTETVDRIADRCGFGSATNLRHHFGRELGITPTSYRKQFRGLAHS</sequence>
<gene>
    <name evidence="5" type="primary">ftrA</name>
    <name evidence="5" type="ORF">HK439_17115</name>
</gene>
<dbReference type="InterPro" id="IPR009057">
    <property type="entry name" value="Homeodomain-like_sf"/>
</dbReference>
<dbReference type="PANTHER" id="PTHR43130:SF3">
    <property type="entry name" value="HTH-TYPE TRANSCRIPTIONAL REGULATOR RV1931C"/>
    <property type="match status" value="1"/>
</dbReference>
<dbReference type="CDD" id="cd03137">
    <property type="entry name" value="GATase1_AraC_1"/>
    <property type="match status" value="1"/>
</dbReference>
<dbReference type="InterPro" id="IPR018062">
    <property type="entry name" value="HTH_AraC-typ_CS"/>
</dbReference>
<dbReference type="Proteomes" id="UP000598467">
    <property type="component" value="Unassembled WGS sequence"/>
</dbReference>
<reference evidence="5" key="1">
    <citation type="submission" date="2020-05" db="EMBL/GenBank/DDBJ databases">
        <title>Identification of trans-AT polyketide cluster in two marine bacteria, producers of a novel glutaramide-containing polyketide sesbanimide D and analogs.</title>
        <authorList>
            <person name="Kacar D."/>
            <person name="Rodriguez P."/>
            <person name="Canedo L."/>
            <person name="Gonzalez E."/>
            <person name="Galan B."/>
            <person name="De La Calle F."/>
            <person name="Garcia J.L."/>
        </authorList>
    </citation>
    <scope>NUCLEOTIDE SEQUENCE</scope>
    <source>
        <strain evidence="5">PHM038</strain>
    </source>
</reference>
<dbReference type="PROSITE" id="PS00041">
    <property type="entry name" value="HTH_ARAC_FAMILY_1"/>
    <property type="match status" value="1"/>
</dbReference>
<evidence type="ECO:0000256" key="3">
    <source>
        <dbReference type="ARBA" id="ARBA00023163"/>
    </source>
</evidence>
<dbReference type="AlphaFoldDB" id="A0A926S777"/>
<dbReference type="InterPro" id="IPR018060">
    <property type="entry name" value="HTH_AraC"/>
</dbReference>
<evidence type="ECO:0000256" key="2">
    <source>
        <dbReference type="ARBA" id="ARBA00023125"/>
    </source>
</evidence>
<name>A0A926S777_9HYPH</name>
<dbReference type="InterPro" id="IPR029062">
    <property type="entry name" value="Class_I_gatase-like"/>
</dbReference>
<dbReference type="InterPro" id="IPR052158">
    <property type="entry name" value="INH-QAR"/>
</dbReference>
<evidence type="ECO:0000259" key="4">
    <source>
        <dbReference type="PROSITE" id="PS01124"/>
    </source>
</evidence>
<comment type="caution">
    <text evidence="5">The sequence shown here is derived from an EMBL/GenBank/DDBJ whole genome shotgun (WGS) entry which is preliminary data.</text>
</comment>
<dbReference type="SUPFAM" id="SSF52317">
    <property type="entry name" value="Class I glutamine amidotransferase-like"/>
    <property type="match status" value="1"/>
</dbReference>
<evidence type="ECO:0000313" key="6">
    <source>
        <dbReference type="Proteomes" id="UP000598467"/>
    </source>
</evidence>
<dbReference type="InterPro" id="IPR002818">
    <property type="entry name" value="DJ-1/PfpI"/>
</dbReference>
<protein>
    <submittedName>
        <fullName evidence="5">Transcriptional regulator FtrA</fullName>
    </submittedName>
</protein>
<dbReference type="Pfam" id="PF12833">
    <property type="entry name" value="HTH_18"/>
    <property type="match status" value="1"/>
</dbReference>
<keyword evidence="2" id="KW-0238">DNA-binding</keyword>
<proteinExistence type="predicted"/>
<dbReference type="NCBIfam" id="NF006902">
    <property type="entry name" value="PRK09393.1"/>
    <property type="match status" value="1"/>
</dbReference>
<keyword evidence="1" id="KW-0805">Transcription regulation</keyword>
<dbReference type="EMBL" id="JABFCZ010000019">
    <property type="protein sequence ID" value="MBD1547990.1"/>
    <property type="molecule type" value="Genomic_DNA"/>
</dbReference>
<dbReference type="SUPFAM" id="SSF46689">
    <property type="entry name" value="Homeodomain-like"/>
    <property type="match status" value="2"/>
</dbReference>